<comment type="similarity">
    <text evidence="2 10 11">Belongs to the TonB-dependent receptor family.</text>
</comment>
<dbReference type="InterPro" id="IPR039426">
    <property type="entry name" value="TonB-dep_rcpt-like"/>
</dbReference>
<evidence type="ECO:0000259" key="13">
    <source>
        <dbReference type="Pfam" id="PF00593"/>
    </source>
</evidence>
<feature type="domain" description="TonB-dependent receptor plug" evidence="14">
    <location>
        <begin position="60"/>
        <end position="157"/>
    </location>
</feature>
<evidence type="ECO:0000256" key="7">
    <source>
        <dbReference type="ARBA" id="ARBA00023136"/>
    </source>
</evidence>
<dbReference type="PANTHER" id="PTHR32552:SF74">
    <property type="entry name" value="HYDROXAMATE SIDEROPHORE RECEPTOR FHUE"/>
    <property type="match status" value="1"/>
</dbReference>
<dbReference type="Pfam" id="PF00593">
    <property type="entry name" value="TonB_dep_Rec_b-barrel"/>
    <property type="match status" value="1"/>
</dbReference>
<evidence type="ECO:0000256" key="5">
    <source>
        <dbReference type="ARBA" id="ARBA00022692"/>
    </source>
</evidence>
<evidence type="ECO:0000256" key="4">
    <source>
        <dbReference type="ARBA" id="ARBA00022452"/>
    </source>
</evidence>
<evidence type="ECO:0000256" key="12">
    <source>
        <dbReference type="SAM" id="SignalP"/>
    </source>
</evidence>
<organism evidence="15 16">
    <name type="scientific">Duganella levis</name>
    <dbReference type="NCBI Taxonomy" id="2692169"/>
    <lineage>
        <taxon>Bacteria</taxon>
        <taxon>Pseudomonadati</taxon>
        <taxon>Pseudomonadota</taxon>
        <taxon>Betaproteobacteria</taxon>
        <taxon>Burkholderiales</taxon>
        <taxon>Oxalobacteraceae</taxon>
        <taxon>Telluria group</taxon>
        <taxon>Duganella</taxon>
    </lineage>
</organism>
<keyword evidence="16" id="KW-1185">Reference proteome</keyword>
<evidence type="ECO:0000256" key="9">
    <source>
        <dbReference type="ARBA" id="ARBA00023237"/>
    </source>
</evidence>
<dbReference type="SUPFAM" id="SSF56935">
    <property type="entry name" value="Porins"/>
    <property type="match status" value="1"/>
</dbReference>
<keyword evidence="4 10" id="KW-1134">Transmembrane beta strand</keyword>
<evidence type="ECO:0000256" key="3">
    <source>
        <dbReference type="ARBA" id="ARBA00022448"/>
    </source>
</evidence>
<dbReference type="InterPro" id="IPR036942">
    <property type="entry name" value="Beta-barrel_TonB_sf"/>
</dbReference>
<dbReference type="Gene3D" id="2.40.170.20">
    <property type="entry name" value="TonB-dependent receptor, beta-barrel domain"/>
    <property type="match status" value="1"/>
</dbReference>
<dbReference type="NCBIfam" id="TIGR01783">
    <property type="entry name" value="TonB-siderophor"/>
    <property type="match status" value="1"/>
</dbReference>
<gene>
    <name evidence="15" type="ORF">GTP69_02810</name>
</gene>
<dbReference type="InterPro" id="IPR012910">
    <property type="entry name" value="Plug_dom"/>
</dbReference>
<keyword evidence="7 10" id="KW-0472">Membrane</keyword>
<keyword evidence="12" id="KW-0732">Signal</keyword>
<keyword evidence="9 10" id="KW-0998">Cell outer membrane</keyword>
<sequence>MSRRCPRTSLPFAAIMCAVSVLAHAAEETDAPIQSVEITGAADNSFAAKKASVFKGTESIREIPQPVTVLTRQFLDDRLLPDLHDVMKNTPGVTVDYTDSERVGYYSRGFSIDALQIDGFTMNQSGSVFVQPDTAVLERVEILRGASGMLRGSGNPSAAVNLVRKRPTKSFQASLNLLAGTWDRKRGEADISGSLNAEGTLRGRVVLVKDEKDFFQKARHEDREVMYGVVEADLTPRTLLTATLQHTDLDSTGAWGNLPPNFGGSSLNLPQDTYLGAAWNRWNRYNDQATLELEHRFDNDWTLKLGAAYTGLHMKPWGFKQTSFSRTSTTNPYLVNVSVSAYSGDTSNQRVLSATANGPFQLFGRKHEAVFGVESQEVDTIGTSGYFGLGAMTNVDIRTWNPYTVTEPAVGAGLGTAYAAAGNKTHQQGAYATTRLSLADPLHLLVGARLSWWDYKVPATPASNYKVTREVTPFAGLTYDITSQINAYASYTEIFTPQNYKDASGSIIAPVRGDDYEAGFKGEFMGGRLTASLAAFRINNNGKAALDTSTPTPCLPYYPTSYCYVAGGKQRSEGYEAEISGEVLPGLQLMGGYTNTRTSYLSDSTAANVGQPLRSIDPRHLVRVFATYRPGGVLQGLSVGGGVQAQSETFVKSGTITAHQGGYTIFNAMLGYRFNKTYALQVNANNLFDKFYFAKYAATGFSNYYGDPRNVQVSLRVTL</sequence>
<evidence type="ECO:0000256" key="11">
    <source>
        <dbReference type="RuleBase" id="RU003357"/>
    </source>
</evidence>
<feature type="domain" description="TonB-dependent receptor-like beta-barrel" evidence="13">
    <location>
        <begin position="234"/>
        <end position="687"/>
    </location>
</feature>
<keyword evidence="3 10" id="KW-0813">Transport</keyword>
<feature type="signal peptide" evidence="12">
    <location>
        <begin position="1"/>
        <end position="25"/>
    </location>
</feature>
<proteinExistence type="inferred from homology"/>
<keyword evidence="6 11" id="KW-0798">TonB box</keyword>
<evidence type="ECO:0000313" key="15">
    <source>
        <dbReference type="EMBL" id="MYN25331.1"/>
    </source>
</evidence>
<protein>
    <submittedName>
        <fullName evidence="15">TonB-dependent siderophore receptor</fullName>
    </submittedName>
</protein>
<dbReference type="Pfam" id="PF07715">
    <property type="entry name" value="Plug"/>
    <property type="match status" value="1"/>
</dbReference>
<name>A0ABW9VUL8_9BURK</name>
<dbReference type="CDD" id="cd01347">
    <property type="entry name" value="ligand_gated_channel"/>
    <property type="match status" value="1"/>
</dbReference>
<dbReference type="PROSITE" id="PS52016">
    <property type="entry name" value="TONB_DEPENDENT_REC_3"/>
    <property type="match status" value="1"/>
</dbReference>
<evidence type="ECO:0000256" key="2">
    <source>
        <dbReference type="ARBA" id="ARBA00009810"/>
    </source>
</evidence>
<dbReference type="EMBL" id="WWCT01000001">
    <property type="protein sequence ID" value="MYN25331.1"/>
    <property type="molecule type" value="Genomic_DNA"/>
</dbReference>
<dbReference type="PANTHER" id="PTHR32552">
    <property type="entry name" value="FERRICHROME IRON RECEPTOR-RELATED"/>
    <property type="match status" value="1"/>
</dbReference>
<evidence type="ECO:0000256" key="8">
    <source>
        <dbReference type="ARBA" id="ARBA00023170"/>
    </source>
</evidence>
<accession>A0ABW9VUL8</accession>
<keyword evidence="8 15" id="KW-0675">Receptor</keyword>
<evidence type="ECO:0000256" key="6">
    <source>
        <dbReference type="ARBA" id="ARBA00023077"/>
    </source>
</evidence>
<evidence type="ECO:0000256" key="1">
    <source>
        <dbReference type="ARBA" id="ARBA00004571"/>
    </source>
</evidence>
<reference evidence="15 16" key="1">
    <citation type="submission" date="2019-12" db="EMBL/GenBank/DDBJ databases">
        <title>Novel species isolated from a subtropical stream in China.</title>
        <authorList>
            <person name="Lu H."/>
        </authorList>
    </citation>
    <scope>NUCLEOTIDE SEQUENCE [LARGE SCALE GENOMIC DNA]</scope>
    <source>
        <strain evidence="15 16">CY42W</strain>
    </source>
</reference>
<dbReference type="Gene3D" id="2.170.130.10">
    <property type="entry name" value="TonB-dependent receptor, plug domain"/>
    <property type="match status" value="1"/>
</dbReference>
<comment type="subcellular location">
    <subcellularLocation>
        <location evidence="1 10">Cell outer membrane</location>
        <topology evidence="1 10">Multi-pass membrane protein</topology>
    </subcellularLocation>
</comment>
<evidence type="ECO:0000256" key="10">
    <source>
        <dbReference type="PROSITE-ProRule" id="PRU01360"/>
    </source>
</evidence>
<dbReference type="InterPro" id="IPR037066">
    <property type="entry name" value="Plug_dom_sf"/>
</dbReference>
<dbReference type="Proteomes" id="UP000642144">
    <property type="component" value="Unassembled WGS sequence"/>
</dbReference>
<dbReference type="InterPro" id="IPR000531">
    <property type="entry name" value="Beta-barrel_TonB"/>
</dbReference>
<keyword evidence="5 10" id="KW-0812">Transmembrane</keyword>
<feature type="chain" id="PRO_5045538826" evidence="12">
    <location>
        <begin position="26"/>
        <end position="719"/>
    </location>
</feature>
<evidence type="ECO:0000259" key="14">
    <source>
        <dbReference type="Pfam" id="PF07715"/>
    </source>
</evidence>
<dbReference type="InterPro" id="IPR010105">
    <property type="entry name" value="TonB_sidphr_rcpt"/>
</dbReference>
<evidence type="ECO:0000313" key="16">
    <source>
        <dbReference type="Proteomes" id="UP000642144"/>
    </source>
</evidence>
<comment type="caution">
    <text evidence="15">The sequence shown here is derived from an EMBL/GenBank/DDBJ whole genome shotgun (WGS) entry which is preliminary data.</text>
</comment>